<feature type="domain" description="GIY-YIG" evidence="1">
    <location>
        <begin position="85"/>
        <end position="162"/>
    </location>
</feature>
<dbReference type="InterPro" id="IPR025579">
    <property type="entry name" value="DUF4357"/>
</dbReference>
<dbReference type="Pfam" id="PF14267">
    <property type="entry name" value="DUF4357"/>
    <property type="match status" value="1"/>
</dbReference>
<keyword evidence="3" id="KW-1185">Reference proteome</keyword>
<reference evidence="2 3" key="1">
    <citation type="submission" date="2017-12" db="EMBL/GenBank/DDBJ databases">
        <title>Confluentibacter flavum sp. nov., isolated from the saline lake.</title>
        <authorList>
            <person name="Yu L."/>
        </authorList>
    </citation>
    <scope>NUCLEOTIDE SEQUENCE [LARGE SCALE GENOMIC DNA]</scope>
    <source>
        <strain evidence="2 3">3B</strain>
    </source>
</reference>
<proteinExistence type="predicted"/>
<name>A0A2N3HM59_9FLAO</name>
<dbReference type="AlphaFoldDB" id="A0A2N3HM59"/>
<evidence type="ECO:0000259" key="1">
    <source>
        <dbReference type="PROSITE" id="PS50164"/>
    </source>
</evidence>
<dbReference type="RefSeq" id="WP_106658729.1">
    <property type="nucleotide sequence ID" value="NZ_PJEO01000015.1"/>
</dbReference>
<comment type="caution">
    <text evidence="2">The sequence shown here is derived from an EMBL/GenBank/DDBJ whole genome shotgun (WGS) entry which is preliminary data.</text>
</comment>
<dbReference type="PROSITE" id="PS50164">
    <property type="entry name" value="GIY_YIG"/>
    <property type="match status" value="1"/>
</dbReference>
<dbReference type="CDD" id="cd10447">
    <property type="entry name" value="GIY-YIG_unchar_2"/>
    <property type="match status" value="1"/>
</dbReference>
<protein>
    <submittedName>
        <fullName evidence="2">DUF4357 domain-containing protein</fullName>
    </submittedName>
</protein>
<evidence type="ECO:0000313" key="3">
    <source>
        <dbReference type="Proteomes" id="UP000233435"/>
    </source>
</evidence>
<organism evidence="2 3">
    <name type="scientific">Confluentibacter flavum</name>
    <dbReference type="NCBI Taxonomy" id="1909700"/>
    <lineage>
        <taxon>Bacteria</taxon>
        <taxon>Pseudomonadati</taxon>
        <taxon>Bacteroidota</taxon>
        <taxon>Flavobacteriia</taxon>
        <taxon>Flavobacteriales</taxon>
        <taxon>Flavobacteriaceae</taxon>
        <taxon>Confluentibacter</taxon>
    </lineage>
</organism>
<sequence>MLLVKNLWKLLPSDSKNINDFINIYYIFVKTKLLPLSKYGKTIKIFLIDGDPNGRMSCELSNWTGKAYKIPRIKVKDCSDRHDLTSTGVYLLFGKDDDGKDQVYIGEAESVLKRLNQHLAQKDFWNEVVVFISKDENLNKAHIKYIENRLHDIAVSSNRYKIDNSTIPTLSSISESDRAEMEEYIENMRMLVNTLGHKVFDDKREITNNKKNQLFQIKAARGADAQGEPTSDGFLVFKGSKASDSTTPSMSPSIAKLRQNLIDKNVINNLNGSLIFSEDYIFTSPSLAAATIMGRNANGLEEWKLKTGQTLKSFETNNHNNEI</sequence>
<evidence type="ECO:0000313" key="2">
    <source>
        <dbReference type="EMBL" id="PKQ46017.1"/>
    </source>
</evidence>
<dbReference type="Proteomes" id="UP000233435">
    <property type="component" value="Unassembled WGS sequence"/>
</dbReference>
<dbReference type="OrthoDB" id="2656488at2"/>
<dbReference type="EMBL" id="PJEO01000015">
    <property type="protein sequence ID" value="PKQ46017.1"/>
    <property type="molecule type" value="Genomic_DNA"/>
</dbReference>
<accession>A0A2N3HM59</accession>
<gene>
    <name evidence="2" type="ORF">CSW08_04530</name>
</gene>
<dbReference type="InterPro" id="IPR000305">
    <property type="entry name" value="GIY-YIG_endonuc"/>
</dbReference>